<keyword evidence="1" id="KW-0472">Membrane</keyword>
<protein>
    <submittedName>
        <fullName evidence="2">Uncharacterized protein</fullName>
    </submittedName>
</protein>
<gene>
    <name evidence="2" type="ORF">HNP32_002081</name>
</gene>
<keyword evidence="3" id="KW-1185">Reference proteome</keyword>
<organism evidence="2 3">
    <name type="scientific">Brevundimonas bullata</name>
    <dbReference type="NCBI Taxonomy" id="13160"/>
    <lineage>
        <taxon>Bacteria</taxon>
        <taxon>Pseudomonadati</taxon>
        <taxon>Pseudomonadota</taxon>
        <taxon>Alphaproteobacteria</taxon>
        <taxon>Caulobacterales</taxon>
        <taxon>Caulobacteraceae</taxon>
        <taxon>Brevundimonas</taxon>
    </lineage>
</organism>
<evidence type="ECO:0000313" key="2">
    <source>
        <dbReference type="EMBL" id="MBB4798337.1"/>
    </source>
</evidence>
<comment type="caution">
    <text evidence="2">The sequence shown here is derived from an EMBL/GenBank/DDBJ whole genome shotgun (WGS) entry which is preliminary data.</text>
</comment>
<accession>A0A7W7IPY1</accession>
<dbReference type="Proteomes" id="UP000539957">
    <property type="component" value="Unassembled WGS sequence"/>
</dbReference>
<proteinExistence type="predicted"/>
<evidence type="ECO:0000313" key="3">
    <source>
        <dbReference type="Proteomes" id="UP000539957"/>
    </source>
</evidence>
<dbReference type="RefSeq" id="WP_184269724.1">
    <property type="nucleotide sequence ID" value="NZ_JACHKY010000003.1"/>
</dbReference>
<feature type="transmembrane region" description="Helical" evidence="1">
    <location>
        <begin position="27"/>
        <end position="48"/>
    </location>
</feature>
<dbReference type="EMBL" id="JACHKY010000003">
    <property type="protein sequence ID" value="MBB4798337.1"/>
    <property type="molecule type" value="Genomic_DNA"/>
</dbReference>
<keyword evidence="1" id="KW-1133">Transmembrane helix</keyword>
<evidence type="ECO:0000256" key="1">
    <source>
        <dbReference type="SAM" id="Phobius"/>
    </source>
</evidence>
<keyword evidence="1" id="KW-0812">Transmembrane</keyword>
<dbReference type="AlphaFoldDB" id="A0A7W7IPY1"/>
<feature type="transmembrane region" description="Helical" evidence="1">
    <location>
        <begin position="54"/>
        <end position="73"/>
    </location>
</feature>
<name>A0A7W7IPY1_9CAUL</name>
<sequence>MTDERKQKLAGERAELYAPAPTGGSTMAGLCAGTVSLLGVFVVSGFYGHDVEDHLVLAAVATAVGFLAGVIGYTKVARANRRAVRTERQAIDDGKP</sequence>
<reference evidence="2 3" key="1">
    <citation type="submission" date="2020-08" db="EMBL/GenBank/DDBJ databases">
        <title>Functional genomics of gut bacteria from endangered species of beetles.</title>
        <authorList>
            <person name="Carlos-Shanley C."/>
        </authorList>
    </citation>
    <scope>NUCLEOTIDE SEQUENCE [LARGE SCALE GENOMIC DNA]</scope>
    <source>
        <strain evidence="2 3">S00123</strain>
    </source>
</reference>